<gene>
    <name evidence="2" type="ORF">US11_C0004G0011</name>
</gene>
<dbReference type="AlphaFoldDB" id="A0A0G0HCV9"/>
<evidence type="ECO:0000259" key="1">
    <source>
        <dbReference type="Pfam" id="PF01966"/>
    </source>
</evidence>
<name>A0A0G0HCV9_9BACT</name>
<accession>A0A0G0HCV9</accession>
<dbReference type="Gene3D" id="1.10.3210.10">
    <property type="entry name" value="Hypothetical protein af1432"/>
    <property type="match status" value="1"/>
</dbReference>
<protein>
    <recommendedName>
        <fullName evidence="1">HD domain-containing protein</fullName>
    </recommendedName>
</protein>
<comment type="caution">
    <text evidence="2">The sequence shown here is derived from an EMBL/GenBank/DDBJ whole genome shotgun (WGS) entry which is preliminary data.</text>
</comment>
<evidence type="ECO:0000313" key="3">
    <source>
        <dbReference type="Proteomes" id="UP000034344"/>
    </source>
</evidence>
<dbReference type="Pfam" id="PF01966">
    <property type="entry name" value="HD"/>
    <property type="match status" value="1"/>
</dbReference>
<sequence>MNSEFKGIFASLKKSAFVQLLKLSLPFYAKGRLWDSIHLLIGIEHLMTVLKNIKSIKLRNILVPAFILHDIGWSKLGNEKNTGWGSVKMRSLHMKFGAIIAKLLLSEIKYPKKYIPEIINLVAHHDDVYLGKSPKTLEEKLLRDIDSCFIFTAPSFWKDWHIRCHEGLGSDPDEKGLKPLEFLNKQSKKYSLKFTGAAQKITDKEIKSRKLEIKQDILPEKRYLEFKKEADDLNRKINILFNQ</sequence>
<dbReference type="STRING" id="1618480.US11_C0004G0011"/>
<dbReference type="InterPro" id="IPR006674">
    <property type="entry name" value="HD_domain"/>
</dbReference>
<reference evidence="2 3" key="1">
    <citation type="journal article" date="2015" name="Nature">
        <title>rRNA introns, odd ribosomes, and small enigmatic genomes across a large radiation of phyla.</title>
        <authorList>
            <person name="Brown C.T."/>
            <person name="Hug L.A."/>
            <person name="Thomas B.C."/>
            <person name="Sharon I."/>
            <person name="Castelle C.J."/>
            <person name="Singh A."/>
            <person name="Wilkins M.J."/>
            <person name="Williams K.H."/>
            <person name="Banfield J.F."/>
        </authorList>
    </citation>
    <scope>NUCLEOTIDE SEQUENCE [LARGE SCALE GENOMIC DNA]</scope>
</reference>
<dbReference type="EMBL" id="LBRS01000004">
    <property type="protein sequence ID" value="KKQ01741.1"/>
    <property type="molecule type" value="Genomic_DNA"/>
</dbReference>
<dbReference type="Proteomes" id="UP000034344">
    <property type="component" value="Unassembled WGS sequence"/>
</dbReference>
<evidence type="ECO:0000313" key="2">
    <source>
        <dbReference type="EMBL" id="KKQ01741.1"/>
    </source>
</evidence>
<dbReference type="SUPFAM" id="SSF109604">
    <property type="entry name" value="HD-domain/PDEase-like"/>
    <property type="match status" value="1"/>
</dbReference>
<organism evidence="2 3">
    <name type="scientific">Candidatus Roizmanbacteria bacterium GW2011_GWA2_36_23</name>
    <dbReference type="NCBI Taxonomy" id="1618480"/>
    <lineage>
        <taxon>Bacteria</taxon>
        <taxon>Candidatus Roizmaniibacteriota</taxon>
    </lineage>
</organism>
<feature type="domain" description="HD" evidence="1">
    <location>
        <begin position="43"/>
        <end position="148"/>
    </location>
</feature>
<proteinExistence type="predicted"/>